<feature type="compositionally biased region" description="Basic residues" evidence="1">
    <location>
        <begin position="1"/>
        <end position="14"/>
    </location>
</feature>
<name>A0A5E4Q3Z4_9NEOP</name>
<evidence type="ECO:0000256" key="1">
    <source>
        <dbReference type="SAM" id="MobiDB-lite"/>
    </source>
</evidence>
<proteinExistence type="predicted"/>
<evidence type="ECO:0000313" key="3">
    <source>
        <dbReference type="Proteomes" id="UP000324832"/>
    </source>
</evidence>
<protein>
    <submittedName>
        <fullName evidence="2">Uncharacterized protein</fullName>
    </submittedName>
</protein>
<accession>A0A5E4Q3Z4</accession>
<sequence>YKRKRPSSAKKKAYRGAYSRGGARGRSPAGSGTRAAGKSVGGVSKLGIMPLPRGTTAVANTRPGVSNTTKFKF</sequence>
<feature type="compositionally biased region" description="Polar residues" evidence="1">
    <location>
        <begin position="57"/>
        <end position="73"/>
    </location>
</feature>
<dbReference type="AlphaFoldDB" id="A0A5E4Q3Z4"/>
<feature type="non-terminal residue" evidence="2">
    <location>
        <position position="1"/>
    </location>
</feature>
<dbReference type="EMBL" id="FZQP02001204">
    <property type="protein sequence ID" value="VVC92061.1"/>
    <property type="molecule type" value="Genomic_DNA"/>
</dbReference>
<feature type="compositionally biased region" description="Low complexity" evidence="1">
    <location>
        <begin position="15"/>
        <end position="37"/>
    </location>
</feature>
<feature type="region of interest" description="Disordered" evidence="1">
    <location>
        <begin position="1"/>
        <end position="73"/>
    </location>
</feature>
<reference evidence="2 3" key="1">
    <citation type="submission" date="2017-07" db="EMBL/GenBank/DDBJ databases">
        <authorList>
            <person name="Talla V."/>
            <person name="Backstrom N."/>
        </authorList>
    </citation>
    <scope>NUCLEOTIDE SEQUENCE [LARGE SCALE GENOMIC DNA]</scope>
</reference>
<keyword evidence="3" id="KW-1185">Reference proteome</keyword>
<gene>
    <name evidence="2" type="ORF">LSINAPIS_LOCUS4581</name>
</gene>
<organism evidence="2 3">
    <name type="scientific">Leptidea sinapis</name>
    <dbReference type="NCBI Taxonomy" id="189913"/>
    <lineage>
        <taxon>Eukaryota</taxon>
        <taxon>Metazoa</taxon>
        <taxon>Ecdysozoa</taxon>
        <taxon>Arthropoda</taxon>
        <taxon>Hexapoda</taxon>
        <taxon>Insecta</taxon>
        <taxon>Pterygota</taxon>
        <taxon>Neoptera</taxon>
        <taxon>Endopterygota</taxon>
        <taxon>Lepidoptera</taxon>
        <taxon>Glossata</taxon>
        <taxon>Ditrysia</taxon>
        <taxon>Papilionoidea</taxon>
        <taxon>Pieridae</taxon>
        <taxon>Dismorphiinae</taxon>
        <taxon>Leptidea</taxon>
    </lineage>
</organism>
<dbReference type="Proteomes" id="UP000324832">
    <property type="component" value="Unassembled WGS sequence"/>
</dbReference>
<evidence type="ECO:0000313" key="2">
    <source>
        <dbReference type="EMBL" id="VVC92061.1"/>
    </source>
</evidence>